<dbReference type="InParanoid" id="Q9KZ01"/>
<dbReference type="InterPro" id="IPR028973">
    <property type="entry name" value="PhnB-like"/>
</dbReference>
<keyword evidence="4" id="KW-1185">Reference proteome</keyword>
<dbReference type="Pfam" id="PF00903">
    <property type="entry name" value="Glyoxalase"/>
    <property type="match status" value="1"/>
</dbReference>
<protein>
    <recommendedName>
        <fullName evidence="2">Glyoxalase/fosfomycin resistance/dioxygenase domain-containing protein</fullName>
    </recommendedName>
</protein>
<feature type="domain" description="Glyoxalase/fosfomycin resistance/dioxygenase" evidence="2">
    <location>
        <begin position="37"/>
        <end position="157"/>
    </location>
</feature>
<dbReference type="PATRIC" id="fig|100226.15.peg.7642"/>
<dbReference type="Gene3D" id="3.10.180.10">
    <property type="entry name" value="2,3-Dihydroxybiphenyl 1,2-Dioxygenase, domain 1"/>
    <property type="match status" value="1"/>
</dbReference>
<dbReference type="CDD" id="cd06588">
    <property type="entry name" value="PhnB_like"/>
    <property type="match status" value="1"/>
</dbReference>
<dbReference type="EMBL" id="AL939131">
    <property type="protein sequence ID" value="CAB90886.1"/>
    <property type="molecule type" value="Genomic_DNA"/>
</dbReference>
<reference evidence="3 4" key="2">
    <citation type="journal article" date="2002" name="Nature">
        <title>Complete genome sequence of the model actinomycete Streptomyces coelicolor A3(2).</title>
        <authorList>
            <person name="Bentley S.D."/>
            <person name="Chater K.F."/>
            <person name="Cerdeno-Tarraga A.M."/>
            <person name="Challis G.L."/>
            <person name="Thomson N.R."/>
            <person name="James K.D."/>
            <person name="Harris D.E."/>
            <person name="Quail M.A."/>
            <person name="Kieser H."/>
            <person name="Harper D."/>
            <person name="Bateman A."/>
            <person name="Brown S."/>
            <person name="Chandra G."/>
            <person name="Chen C.W."/>
            <person name="Collins M."/>
            <person name="Cronin A."/>
            <person name="Fraser A."/>
            <person name="Goble A."/>
            <person name="Hidalgo J."/>
            <person name="Hornsby T."/>
            <person name="Howarth S."/>
            <person name="Huang C.H."/>
            <person name="Kieser T."/>
            <person name="Larke L."/>
            <person name="Murphy L."/>
            <person name="Oliver K."/>
            <person name="O'Neil S."/>
            <person name="Rabbinowitsch E."/>
            <person name="Rajandream M.A."/>
            <person name="Rutherford K."/>
            <person name="Rutter S."/>
            <person name="Seeger K."/>
            <person name="Saunders D."/>
            <person name="Sharp S."/>
            <person name="Squares R."/>
            <person name="Squares S."/>
            <person name="Taylor K."/>
            <person name="Warren T."/>
            <person name="Wietzorrek A."/>
            <person name="Woodward J."/>
            <person name="Barrell B.G."/>
            <person name="Parkhill J."/>
            <person name="Hopwood D.A."/>
        </authorList>
    </citation>
    <scope>NUCLEOTIDE SEQUENCE [LARGE SCALE GENOMIC DNA]</scope>
    <source>
        <strain evidence="4">ATCC BAA-471 / A3(2) / M145</strain>
    </source>
</reference>
<dbReference type="eggNOG" id="COG2764">
    <property type="taxonomic scope" value="Bacteria"/>
</dbReference>
<organism evidence="3 4">
    <name type="scientific">Streptomyces coelicolor (strain ATCC BAA-471 / A3(2) / M145)</name>
    <dbReference type="NCBI Taxonomy" id="100226"/>
    <lineage>
        <taxon>Bacteria</taxon>
        <taxon>Bacillati</taxon>
        <taxon>Actinomycetota</taxon>
        <taxon>Actinomycetes</taxon>
        <taxon>Kitasatosporales</taxon>
        <taxon>Streptomycetaceae</taxon>
        <taxon>Streptomyces</taxon>
        <taxon>Streptomyces albidoflavus group</taxon>
    </lineage>
</organism>
<proteinExistence type="predicted"/>
<sequence>MGTAGPDRSRDGPHRGAVPRDGKEPVVTAKAVTHLNFRGDAREALTFYRAAFGGDLTVVTYKDAGDVRDPAAADQVMFGQVSTADGPSVMAYDVPSDLPYHQGENAFFVSVRGETTEEITAYWERLAEDATVLRPLGAAPWAPLYGMLRDRFGVTWVLDVVSEYNA</sequence>
<evidence type="ECO:0000259" key="2">
    <source>
        <dbReference type="Pfam" id="PF00903"/>
    </source>
</evidence>
<dbReference type="InterPro" id="IPR004360">
    <property type="entry name" value="Glyas_Fos-R_dOase_dom"/>
</dbReference>
<evidence type="ECO:0000313" key="3">
    <source>
        <dbReference type="EMBL" id="CAB90886.1"/>
    </source>
</evidence>
<dbReference type="PANTHER" id="PTHR33990:SF1">
    <property type="entry name" value="PROTEIN YJDN"/>
    <property type="match status" value="1"/>
</dbReference>
<evidence type="ECO:0000313" key="4">
    <source>
        <dbReference type="Proteomes" id="UP000001973"/>
    </source>
</evidence>
<dbReference type="PaxDb" id="100226-SCO7528"/>
<dbReference type="Proteomes" id="UP000001973">
    <property type="component" value="Chromosome"/>
</dbReference>
<dbReference type="AlphaFoldDB" id="Q9KZ01"/>
<accession>Q9KZ01</accession>
<dbReference type="OrthoDB" id="9795306at2"/>
<name>Q9KZ01_STRCO</name>
<dbReference type="HOGENOM" id="CLU_046006_17_2_11"/>
<evidence type="ECO:0000256" key="1">
    <source>
        <dbReference type="SAM" id="MobiDB-lite"/>
    </source>
</evidence>
<dbReference type="KEGG" id="sco:SCO7528"/>
<gene>
    <name evidence="3" type="ordered locus">SCO7528</name>
    <name evidence="3" type="ORF">SC8G12.04</name>
</gene>
<dbReference type="PhylomeDB" id="Q9KZ01"/>
<feature type="region of interest" description="Disordered" evidence="1">
    <location>
        <begin position="1"/>
        <end position="24"/>
    </location>
</feature>
<feature type="compositionally biased region" description="Basic and acidic residues" evidence="1">
    <location>
        <begin position="7"/>
        <end position="24"/>
    </location>
</feature>
<dbReference type="STRING" id="100226.gene:17765188"/>
<dbReference type="PANTHER" id="PTHR33990">
    <property type="entry name" value="PROTEIN YJDN-RELATED"/>
    <property type="match status" value="1"/>
</dbReference>
<dbReference type="SUPFAM" id="SSF54593">
    <property type="entry name" value="Glyoxalase/Bleomycin resistance protein/Dihydroxybiphenyl dioxygenase"/>
    <property type="match status" value="1"/>
</dbReference>
<reference evidence="3 4" key="1">
    <citation type="journal article" date="1996" name="Mol. Microbiol.">
        <title>A set of ordered cosmids and a detailed genetic and physical map for the 8 Mb Streptomyces coelicolor A3(2) chromosome.</title>
        <authorList>
            <person name="Redenbach M."/>
            <person name="Kieser H.M."/>
            <person name="Denapaite D."/>
            <person name="Eichner A."/>
            <person name="Cullum J."/>
            <person name="Kinashi H."/>
            <person name="Hopwood D.A."/>
        </authorList>
    </citation>
    <scope>NUCLEOTIDE SEQUENCE [LARGE SCALE GENOMIC DNA]</scope>
    <source>
        <strain evidence="4">ATCC BAA-471 / A3(2) / M145</strain>
    </source>
</reference>
<dbReference type="InterPro" id="IPR029068">
    <property type="entry name" value="Glyas_Bleomycin-R_OHBP_Dase"/>
</dbReference>
<dbReference type="EMBL" id="AL645882">
    <property type="protein sequence ID" value="CAB90886.1"/>
    <property type="molecule type" value="Genomic_DNA"/>
</dbReference>